<dbReference type="EMBL" id="QQNA01000080">
    <property type="protein sequence ID" value="RDG37992.1"/>
    <property type="molecule type" value="Genomic_DNA"/>
</dbReference>
<proteinExistence type="predicted"/>
<gene>
    <name evidence="3" type="ORF">DVH02_11780</name>
</gene>
<protein>
    <recommendedName>
        <fullName evidence="2">NTP pyrophosphohydrolase MazG-like domain-containing protein</fullName>
    </recommendedName>
</protein>
<comment type="caution">
    <text evidence="3">The sequence shown here is derived from an EMBL/GenBank/DDBJ whole genome shotgun (WGS) entry which is preliminary data.</text>
</comment>
<dbReference type="AlphaFoldDB" id="A0A370BBG5"/>
<dbReference type="Pfam" id="PF03819">
    <property type="entry name" value="MazG"/>
    <property type="match status" value="1"/>
</dbReference>
<organism evidence="3 4">
    <name type="scientific">Streptomyces corynorhini</name>
    <dbReference type="NCBI Taxonomy" id="2282652"/>
    <lineage>
        <taxon>Bacteria</taxon>
        <taxon>Bacillati</taxon>
        <taxon>Actinomycetota</taxon>
        <taxon>Actinomycetes</taxon>
        <taxon>Kitasatosporales</taxon>
        <taxon>Streptomycetaceae</taxon>
        <taxon>Streptomyces</taxon>
    </lineage>
</organism>
<dbReference type="OrthoDB" id="9813491at2"/>
<feature type="domain" description="NTP pyrophosphohydrolase MazG-like" evidence="2">
    <location>
        <begin position="36"/>
        <end position="92"/>
    </location>
</feature>
<reference evidence="3 4" key="1">
    <citation type="submission" date="2018-07" db="EMBL/GenBank/DDBJ databases">
        <title>Streptomyces species from bats.</title>
        <authorList>
            <person name="Dunlap C."/>
        </authorList>
    </citation>
    <scope>NUCLEOTIDE SEQUENCE [LARGE SCALE GENOMIC DNA]</scope>
    <source>
        <strain evidence="3 4">AC230</strain>
    </source>
</reference>
<dbReference type="InterPro" id="IPR038735">
    <property type="entry name" value="MSMEG_1276-like_NTP-PPase_dom"/>
</dbReference>
<dbReference type="Proteomes" id="UP000253741">
    <property type="component" value="Unassembled WGS sequence"/>
</dbReference>
<evidence type="ECO:0000256" key="1">
    <source>
        <dbReference type="SAM" id="Coils"/>
    </source>
</evidence>
<evidence type="ECO:0000259" key="2">
    <source>
        <dbReference type="Pfam" id="PF03819"/>
    </source>
</evidence>
<accession>A0A370BBG5</accession>
<dbReference type="RefSeq" id="WP_114623732.1">
    <property type="nucleotide sequence ID" value="NZ_QQNA01000080.1"/>
</dbReference>
<evidence type="ECO:0000313" key="3">
    <source>
        <dbReference type="EMBL" id="RDG37992.1"/>
    </source>
</evidence>
<dbReference type="Gene3D" id="1.10.287.1080">
    <property type="entry name" value="MazG-like"/>
    <property type="match status" value="1"/>
</dbReference>
<evidence type="ECO:0000313" key="4">
    <source>
        <dbReference type="Proteomes" id="UP000253741"/>
    </source>
</evidence>
<dbReference type="SUPFAM" id="SSF101386">
    <property type="entry name" value="all-alpha NTP pyrophosphatases"/>
    <property type="match status" value="1"/>
</dbReference>
<keyword evidence="1" id="KW-0175">Coiled coil</keyword>
<name>A0A370BBG5_9ACTN</name>
<sequence length="111" mass="12754">MSTMVKLVRDRIPEIIRRNGEEPATYVAGAPEYRKRLRDKLSEEVGEFLEAEEEHSKEELADVLEVVHALARDLGMTLEDLERRRAEKAAERGGFEGRIMWTDVENGSGRR</sequence>
<dbReference type="InterPro" id="IPR004518">
    <property type="entry name" value="MazG-like_dom"/>
</dbReference>
<keyword evidence="4" id="KW-1185">Reference proteome</keyword>
<dbReference type="CDD" id="cd11532">
    <property type="entry name" value="NTP-PPase_COG4997"/>
    <property type="match status" value="1"/>
</dbReference>
<feature type="coiled-coil region" evidence="1">
    <location>
        <begin position="34"/>
        <end position="91"/>
    </location>
</feature>